<evidence type="ECO:0000256" key="11">
    <source>
        <dbReference type="ARBA" id="ARBA00030422"/>
    </source>
</evidence>
<dbReference type="STRING" id="109895.A0A507E3M9"/>
<dbReference type="AlphaFoldDB" id="A0A507E3M9"/>
<evidence type="ECO:0000256" key="1">
    <source>
        <dbReference type="ARBA" id="ARBA00004637"/>
    </source>
</evidence>
<keyword evidence="10" id="KW-0472">Membrane</keyword>
<comment type="similarity">
    <text evidence="2">Belongs to the TIM16/PAM16 family.</text>
</comment>
<dbReference type="Proteomes" id="UP000318582">
    <property type="component" value="Unassembled WGS sequence"/>
</dbReference>
<evidence type="ECO:0000256" key="3">
    <source>
        <dbReference type="ARBA" id="ARBA00013571"/>
    </source>
</evidence>
<dbReference type="PANTHER" id="PTHR12388">
    <property type="entry name" value="MITOCHONDRIA ASSOCIATED GRANULOCYTE MACROPHAGE CSF SIGNALING MOLECULE"/>
    <property type="match status" value="1"/>
</dbReference>
<organism evidence="14 15">
    <name type="scientific">Powellomyces hirtus</name>
    <dbReference type="NCBI Taxonomy" id="109895"/>
    <lineage>
        <taxon>Eukaryota</taxon>
        <taxon>Fungi</taxon>
        <taxon>Fungi incertae sedis</taxon>
        <taxon>Chytridiomycota</taxon>
        <taxon>Chytridiomycota incertae sedis</taxon>
        <taxon>Chytridiomycetes</taxon>
        <taxon>Spizellomycetales</taxon>
        <taxon>Powellomycetaceae</taxon>
        <taxon>Powellomyces</taxon>
    </lineage>
</organism>
<dbReference type="PANTHER" id="PTHR12388:SF0">
    <property type="entry name" value="MITOCHONDRIAL IMPORT INNER MEMBRANE TRANSLOCASE SUBUNIT TIM16"/>
    <property type="match status" value="1"/>
</dbReference>
<accession>A0A507E3M9</accession>
<gene>
    <name evidence="14" type="ORF">PhCBS80983_g03643</name>
</gene>
<evidence type="ECO:0000256" key="9">
    <source>
        <dbReference type="ARBA" id="ARBA00023128"/>
    </source>
</evidence>
<evidence type="ECO:0000256" key="2">
    <source>
        <dbReference type="ARBA" id="ARBA00008817"/>
    </source>
</evidence>
<keyword evidence="5" id="KW-0813">Transport</keyword>
<evidence type="ECO:0000256" key="10">
    <source>
        <dbReference type="ARBA" id="ARBA00023136"/>
    </source>
</evidence>
<evidence type="ECO:0000313" key="14">
    <source>
        <dbReference type="EMBL" id="TPX57700.1"/>
    </source>
</evidence>
<name>A0A507E3M9_9FUNG</name>
<comment type="caution">
    <text evidence="14">The sequence shown here is derived from an EMBL/GenBank/DDBJ whole genome shotgun (WGS) entry which is preliminary data.</text>
</comment>
<dbReference type="InterPro" id="IPR036869">
    <property type="entry name" value="J_dom_sf"/>
</dbReference>
<keyword evidence="6" id="KW-0999">Mitochondrion inner membrane</keyword>
<dbReference type="EMBL" id="QEAQ01000048">
    <property type="protein sequence ID" value="TPX57700.1"/>
    <property type="molecule type" value="Genomic_DNA"/>
</dbReference>
<keyword evidence="9" id="KW-0496">Mitochondrion</keyword>
<dbReference type="GO" id="GO:0030150">
    <property type="term" value="P:protein import into mitochondrial matrix"/>
    <property type="evidence" value="ECO:0007669"/>
    <property type="project" value="InterPro"/>
</dbReference>
<keyword evidence="15" id="KW-1185">Reference proteome</keyword>
<proteinExistence type="inferred from homology"/>
<protein>
    <recommendedName>
        <fullName evidence="4">Mitochondrial import inner membrane translocase subunit TIM16</fullName>
    </recommendedName>
    <alternativeName>
        <fullName evidence="3">Mitochondrial import inner membrane translocase subunit tim16</fullName>
    </alternativeName>
    <alternativeName>
        <fullName evidence="11 12">Presequence translocated-associated motor subunit PAM16</fullName>
    </alternativeName>
</protein>
<dbReference type="FunFam" id="1.10.287.110:FF:000006">
    <property type="entry name" value="Import inner membrane translocase subunit TIM16"/>
    <property type="match status" value="1"/>
</dbReference>
<keyword evidence="8" id="KW-0811">Translocation</keyword>
<evidence type="ECO:0000256" key="13">
    <source>
        <dbReference type="SAM" id="MobiDB-lite"/>
    </source>
</evidence>
<evidence type="ECO:0000256" key="4">
    <source>
        <dbReference type="ARBA" id="ARBA00020721"/>
    </source>
</evidence>
<dbReference type="Gene3D" id="1.10.287.110">
    <property type="entry name" value="DnaJ domain"/>
    <property type="match status" value="1"/>
</dbReference>
<dbReference type="SUPFAM" id="SSF46565">
    <property type="entry name" value="Chaperone J-domain"/>
    <property type="match status" value="1"/>
</dbReference>
<evidence type="ECO:0000256" key="5">
    <source>
        <dbReference type="ARBA" id="ARBA00022448"/>
    </source>
</evidence>
<comment type="subcellular location">
    <subcellularLocation>
        <location evidence="1">Mitochondrion inner membrane</location>
        <topology evidence="1">Peripheral membrane protein</topology>
    </subcellularLocation>
</comment>
<feature type="region of interest" description="Disordered" evidence="13">
    <location>
        <begin position="114"/>
        <end position="133"/>
    </location>
</feature>
<dbReference type="GO" id="GO:0005744">
    <property type="term" value="C:TIM23 mitochondrial import inner membrane translocase complex"/>
    <property type="evidence" value="ECO:0007669"/>
    <property type="project" value="InterPro"/>
</dbReference>
<reference evidence="14 15" key="1">
    <citation type="journal article" date="2019" name="Sci. Rep.">
        <title>Comparative genomics of chytrid fungi reveal insights into the obligate biotrophic and pathogenic lifestyle of Synchytrium endobioticum.</title>
        <authorList>
            <person name="van de Vossenberg B.T.L.H."/>
            <person name="Warris S."/>
            <person name="Nguyen H.D.T."/>
            <person name="van Gent-Pelzer M.P.E."/>
            <person name="Joly D.L."/>
            <person name="van de Geest H.C."/>
            <person name="Bonants P.J.M."/>
            <person name="Smith D.S."/>
            <person name="Levesque C.A."/>
            <person name="van der Lee T.A.J."/>
        </authorList>
    </citation>
    <scope>NUCLEOTIDE SEQUENCE [LARGE SCALE GENOMIC DNA]</scope>
    <source>
        <strain evidence="14 15">CBS 809.83</strain>
    </source>
</reference>
<evidence type="ECO:0000256" key="7">
    <source>
        <dbReference type="ARBA" id="ARBA00022927"/>
    </source>
</evidence>
<evidence type="ECO:0000256" key="6">
    <source>
        <dbReference type="ARBA" id="ARBA00022792"/>
    </source>
</evidence>
<keyword evidence="7" id="KW-0653">Protein transport</keyword>
<evidence type="ECO:0000256" key="12">
    <source>
        <dbReference type="ARBA" id="ARBA00031407"/>
    </source>
</evidence>
<dbReference type="InterPro" id="IPR005341">
    <property type="entry name" value="Tim16"/>
</dbReference>
<evidence type="ECO:0000313" key="15">
    <source>
        <dbReference type="Proteomes" id="UP000318582"/>
    </source>
</evidence>
<dbReference type="Pfam" id="PF03656">
    <property type="entry name" value="Pam16"/>
    <property type="match status" value="1"/>
</dbReference>
<evidence type="ECO:0000256" key="8">
    <source>
        <dbReference type="ARBA" id="ARBA00023010"/>
    </source>
</evidence>
<sequence>MVNPARLITQIAIVGSQILGRAFVDAYKQAAKNAAQNAAAGGTGRAALDATTRKTGISVEEAAQILNVERTASMEEISKSYEHLFKQNNPKEGGSFYLQSKVYRAKERLDMELKRREEAEATKNTTPPPSSEV</sequence>